<dbReference type="Proteomes" id="UP000031327">
    <property type="component" value="Unassembled WGS sequence"/>
</dbReference>
<dbReference type="PROSITE" id="PS00211">
    <property type="entry name" value="ABC_TRANSPORTER_1"/>
    <property type="match status" value="1"/>
</dbReference>
<dbReference type="InterPro" id="IPR027417">
    <property type="entry name" value="P-loop_NTPase"/>
</dbReference>
<evidence type="ECO:0000259" key="4">
    <source>
        <dbReference type="PROSITE" id="PS50893"/>
    </source>
</evidence>
<sequence>MIKVENLSKVFVHKPIFEKYHIEFSAPKVCLEAPNGLGKSTLFSIIAGLDRAYAGIVSYDGERLKTPQDKVALASDNIKFPAFLTAKQLLTMTQQSWQCPFPDQLIELLGFSSFLDTTFSALSSGNQKKLQLINALMRQTPYVILDEPSAALDHQSTLHLIEYLKDYQGQILISCHEPKPFFDMGFVPQSLFSS</sequence>
<dbReference type="InterPro" id="IPR003439">
    <property type="entry name" value="ABC_transporter-like_ATP-bd"/>
</dbReference>
<dbReference type="InterPro" id="IPR003593">
    <property type="entry name" value="AAA+_ATPase"/>
</dbReference>
<evidence type="ECO:0000313" key="5">
    <source>
        <dbReference type="EMBL" id="KID58170.1"/>
    </source>
</evidence>
<dbReference type="AlphaFoldDB" id="A0A0C1QFU1"/>
<dbReference type="OrthoDB" id="5945851at2"/>
<dbReference type="RefSeq" id="WP_039608465.1">
    <property type="nucleotide sequence ID" value="NZ_JWIC01000004.1"/>
</dbReference>
<keyword evidence="2" id="KW-0547">Nucleotide-binding</keyword>
<dbReference type="SMART" id="SM00382">
    <property type="entry name" value="AAA"/>
    <property type="match status" value="1"/>
</dbReference>
<dbReference type="GO" id="GO:0016887">
    <property type="term" value="F:ATP hydrolysis activity"/>
    <property type="evidence" value="ECO:0007669"/>
    <property type="project" value="InterPro"/>
</dbReference>
<comment type="caution">
    <text evidence="5">The sequence shown here is derived from an EMBL/GenBank/DDBJ whole genome shotgun (WGS) entry which is preliminary data.</text>
</comment>
<keyword evidence="3 5" id="KW-0067">ATP-binding</keyword>
<dbReference type="Gene3D" id="3.40.50.300">
    <property type="entry name" value="P-loop containing nucleotide triphosphate hydrolases"/>
    <property type="match status" value="1"/>
</dbReference>
<dbReference type="GO" id="GO:0005524">
    <property type="term" value="F:ATP binding"/>
    <property type="evidence" value="ECO:0007669"/>
    <property type="project" value="UniProtKB-KW"/>
</dbReference>
<dbReference type="PROSITE" id="PS50893">
    <property type="entry name" value="ABC_TRANSPORTER_2"/>
    <property type="match status" value="1"/>
</dbReference>
<feature type="domain" description="ABC transporter" evidence="4">
    <location>
        <begin position="2"/>
        <end position="193"/>
    </location>
</feature>
<evidence type="ECO:0000256" key="1">
    <source>
        <dbReference type="ARBA" id="ARBA00022448"/>
    </source>
</evidence>
<organism evidence="5 6">
    <name type="scientific">Pseudoalteromonas luteoviolacea</name>
    <dbReference type="NCBI Taxonomy" id="43657"/>
    <lineage>
        <taxon>Bacteria</taxon>
        <taxon>Pseudomonadati</taxon>
        <taxon>Pseudomonadota</taxon>
        <taxon>Gammaproteobacteria</taxon>
        <taxon>Alteromonadales</taxon>
        <taxon>Pseudoalteromonadaceae</taxon>
        <taxon>Pseudoalteromonas</taxon>
    </lineage>
</organism>
<reference evidence="5 6" key="1">
    <citation type="submission" date="2014-12" db="EMBL/GenBank/DDBJ databases">
        <title>Draft Genome Sequence of Pseudoalteromonas luteoviolacea HI1.</title>
        <authorList>
            <person name="Asahina A.Y."/>
            <person name="Hadfield M.G."/>
        </authorList>
    </citation>
    <scope>NUCLEOTIDE SEQUENCE [LARGE SCALE GENOMIC DNA]</scope>
    <source>
        <strain evidence="5 6">HI1</strain>
    </source>
</reference>
<dbReference type="PANTHER" id="PTHR42939:SF1">
    <property type="entry name" value="ABC TRANSPORTER ATP-BINDING PROTEIN ALBC-RELATED"/>
    <property type="match status" value="1"/>
</dbReference>
<name>A0A0C1QFU1_9GAMM</name>
<keyword evidence="1" id="KW-0813">Transport</keyword>
<dbReference type="EMBL" id="JWIC01000004">
    <property type="protein sequence ID" value="KID58170.1"/>
    <property type="molecule type" value="Genomic_DNA"/>
</dbReference>
<evidence type="ECO:0000313" key="6">
    <source>
        <dbReference type="Proteomes" id="UP000031327"/>
    </source>
</evidence>
<dbReference type="PANTHER" id="PTHR42939">
    <property type="entry name" value="ABC TRANSPORTER ATP-BINDING PROTEIN ALBC-RELATED"/>
    <property type="match status" value="1"/>
</dbReference>
<dbReference type="InterPro" id="IPR017871">
    <property type="entry name" value="ABC_transporter-like_CS"/>
</dbReference>
<protein>
    <submittedName>
        <fullName evidence="5">ABC transporter ATP-binding protein</fullName>
    </submittedName>
</protein>
<evidence type="ECO:0000256" key="3">
    <source>
        <dbReference type="ARBA" id="ARBA00022840"/>
    </source>
</evidence>
<gene>
    <name evidence="5" type="ORF">JF50_05595</name>
</gene>
<dbReference type="SUPFAM" id="SSF52540">
    <property type="entry name" value="P-loop containing nucleoside triphosphate hydrolases"/>
    <property type="match status" value="1"/>
</dbReference>
<accession>A0A0C1QFU1</accession>
<proteinExistence type="predicted"/>
<evidence type="ECO:0000256" key="2">
    <source>
        <dbReference type="ARBA" id="ARBA00022741"/>
    </source>
</evidence>
<dbReference type="Pfam" id="PF00005">
    <property type="entry name" value="ABC_tran"/>
    <property type="match status" value="1"/>
</dbReference>
<dbReference type="InterPro" id="IPR051782">
    <property type="entry name" value="ABC_Transporter_VariousFunc"/>
</dbReference>